<organism evidence="1 2">
    <name type="scientific">Catharanthus roseus</name>
    <name type="common">Madagascar periwinkle</name>
    <name type="synonym">Vinca rosea</name>
    <dbReference type="NCBI Taxonomy" id="4058"/>
    <lineage>
        <taxon>Eukaryota</taxon>
        <taxon>Viridiplantae</taxon>
        <taxon>Streptophyta</taxon>
        <taxon>Embryophyta</taxon>
        <taxon>Tracheophyta</taxon>
        <taxon>Spermatophyta</taxon>
        <taxon>Magnoliopsida</taxon>
        <taxon>eudicotyledons</taxon>
        <taxon>Gunneridae</taxon>
        <taxon>Pentapetalae</taxon>
        <taxon>asterids</taxon>
        <taxon>lamiids</taxon>
        <taxon>Gentianales</taxon>
        <taxon>Apocynaceae</taxon>
        <taxon>Rauvolfioideae</taxon>
        <taxon>Vinceae</taxon>
        <taxon>Catharanthinae</taxon>
        <taxon>Catharanthus</taxon>
    </lineage>
</organism>
<evidence type="ECO:0000313" key="2">
    <source>
        <dbReference type="Proteomes" id="UP001060085"/>
    </source>
</evidence>
<dbReference type="EMBL" id="CM044703">
    <property type="protein sequence ID" value="KAI5671111.1"/>
    <property type="molecule type" value="Genomic_DNA"/>
</dbReference>
<accession>A0ACC0BEQ7</accession>
<keyword evidence="2" id="KW-1185">Reference proteome</keyword>
<evidence type="ECO:0000313" key="1">
    <source>
        <dbReference type="EMBL" id="KAI5671111.1"/>
    </source>
</evidence>
<name>A0ACC0BEQ7_CATRO</name>
<gene>
    <name evidence="1" type="ORF">M9H77_11475</name>
</gene>
<comment type="caution">
    <text evidence="1">The sequence shown here is derived from an EMBL/GenBank/DDBJ whole genome shotgun (WGS) entry which is preliminary data.</text>
</comment>
<dbReference type="Proteomes" id="UP001060085">
    <property type="component" value="Linkage Group LG03"/>
</dbReference>
<sequence>MSSNFKIENLIILSNYTYCRMKIYLMHTPCSHNFLCDHVKNIEMLAKPLVGDPQNSDCPKAIEKEKGALEAKLEALKKKKKGKGLIRSWDQDSSESEGEEKPNLRFMVLENEVQSSPSNLSSLVDDDDDDDDDDLNSLLIKIYYELGKITKKNKELKNKIDNQSNENSKLVCKNKTLFESLDILKKEKDFSKLQFQKLVLENKNICEKVLSLEKWMVDYNNLKKKVSDLTLCVEKFTKGKENFEKLLGSQRSPFEKNDISTPMRSSLKLDKDEKGKKVDEKRYRGAPDKFIYAKEAVNFEEWTRNRRKITVGHRVDLNDMQGMEAIPNLFDAIGWTPLFIVNQLYYTEMIYEFYANLHKGRVERDDNIPHQWVLLGL</sequence>
<proteinExistence type="predicted"/>
<protein>
    <submittedName>
        <fullName evidence="1">Uncharacterized protein</fullName>
    </submittedName>
</protein>
<reference evidence="2" key="1">
    <citation type="journal article" date="2023" name="Nat. Plants">
        <title>Single-cell RNA sequencing provides a high-resolution roadmap for understanding the multicellular compartmentation of specialized metabolism.</title>
        <authorList>
            <person name="Sun S."/>
            <person name="Shen X."/>
            <person name="Li Y."/>
            <person name="Li Y."/>
            <person name="Wang S."/>
            <person name="Li R."/>
            <person name="Zhang H."/>
            <person name="Shen G."/>
            <person name="Guo B."/>
            <person name="Wei J."/>
            <person name="Xu J."/>
            <person name="St-Pierre B."/>
            <person name="Chen S."/>
            <person name="Sun C."/>
        </authorList>
    </citation>
    <scope>NUCLEOTIDE SEQUENCE [LARGE SCALE GENOMIC DNA]</scope>
</reference>